<sequence length="90" mass="10486">MVVLFRNRDLLRVLFIYMEQWSRQAFFWAAKVSDNVSCWLKLNGIKPVDASHWNDDNAELLPFSSTGRGAEAGRHIKLMNCLIQHFNFCP</sequence>
<keyword evidence="2" id="KW-1185">Reference proteome</keyword>
<dbReference type="Proteomes" id="UP000267027">
    <property type="component" value="Unassembled WGS sequence"/>
</dbReference>
<organism evidence="3">
    <name type="scientific">Angiostrongylus costaricensis</name>
    <name type="common">Nematode worm</name>
    <dbReference type="NCBI Taxonomy" id="334426"/>
    <lineage>
        <taxon>Eukaryota</taxon>
        <taxon>Metazoa</taxon>
        <taxon>Ecdysozoa</taxon>
        <taxon>Nematoda</taxon>
        <taxon>Chromadorea</taxon>
        <taxon>Rhabditida</taxon>
        <taxon>Rhabditina</taxon>
        <taxon>Rhabditomorpha</taxon>
        <taxon>Strongyloidea</taxon>
        <taxon>Metastrongylidae</taxon>
        <taxon>Angiostrongylus</taxon>
    </lineage>
</organism>
<accession>A0A0R3PIQ5</accession>
<protein>
    <submittedName>
        <fullName evidence="1 3">Uncharacterized protein</fullName>
    </submittedName>
</protein>
<evidence type="ECO:0000313" key="3">
    <source>
        <dbReference type="WBParaSite" id="ACOC_0000423801-mRNA-1"/>
    </source>
</evidence>
<dbReference type="WBParaSite" id="ACOC_0000423801-mRNA-1">
    <property type="protein sequence ID" value="ACOC_0000423801-mRNA-1"/>
    <property type="gene ID" value="ACOC_0000423801"/>
</dbReference>
<name>A0A0R3PIQ5_ANGCS</name>
<dbReference type="AlphaFoldDB" id="A0A0R3PIQ5"/>
<gene>
    <name evidence="1" type="ORF">ACOC_LOCUS4239</name>
</gene>
<evidence type="ECO:0000313" key="2">
    <source>
        <dbReference type="Proteomes" id="UP000267027"/>
    </source>
</evidence>
<proteinExistence type="predicted"/>
<dbReference type="EMBL" id="UYYA01003809">
    <property type="protein sequence ID" value="VDM55824.1"/>
    <property type="molecule type" value="Genomic_DNA"/>
</dbReference>
<evidence type="ECO:0000313" key="1">
    <source>
        <dbReference type="EMBL" id="VDM55824.1"/>
    </source>
</evidence>
<reference evidence="3" key="1">
    <citation type="submission" date="2017-02" db="UniProtKB">
        <authorList>
            <consortium name="WormBaseParasite"/>
        </authorList>
    </citation>
    <scope>IDENTIFICATION</scope>
</reference>
<reference evidence="1 2" key="2">
    <citation type="submission" date="2018-11" db="EMBL/GenBank/DDBJ databases">
        <authorList>
            <consortium name="Pathogen Informatics"/>
        </authorList>
    </citation>
    <scope>NUCLEOTIDE SEQUENCE [LARGE SCALE GENOMIC DNA]</scope>
    <source>
        <strain evidence="1 2">Costa Rica</strain>
    </source>
</reference>